<protein>
    <submittedName>
        <fullName evidence="1">Uncharacterized protein</fullName>
    </submittedName>
</protein>
<comment type="caution">
    <text evidence="1">The sequence shown here is derived from an EMBL/GenBank/DDBJ whole genome shotgun (WGS) entry which is preliminary data.</text>
</comment>
<accession>A0A0F9FLV0</accession>
<gene>
    <name evidence="1" type="ORF">LCGC14_2289440</name>
</gene>
<sequence>MRAGRSELGKTQGAYLPRRLRDLMQSLETYLQGYLDGEIPGPRAVKGVQEIKLEIQKAIASDYLRRRKHKLEGDG</sequence>
<proteinExistence type="predicted"/>
<dbReference type="AlphaFoldDB" id="A0A0F9FLV0"/>
<reference evidence="1" key="1">
    <citation type="journal article" date="2015" name="Nature">
        <title>Complex archaea that bridge the gap between prokaryotes and eukaryotes.</title>
        <authorList>
            <person name="Spang A."/>
            <person name="Saw J.H."/>
            <person name="Jorgensen S.L."/>
            <person name="Zaremba-Niedzwiedzka K."/>
            <person name="Martijn J."/>
            <person name="Lind A.E."/>
            <person name="van Eijk R."/>
            <person name="Schleper C."/>
            <person name="Guy L."/>
            <person name="Ettema T.J."/>
        </authorList>
    </citation>
    <scope>NUCLEOTIDE SEQUENCE</scope>
</reference>
<name>A0A0F9FLV0_9ZZZZ</name>
<evidence type="ECO:0000313" key="1">
    <source>
        <dbReference type="EMBL" id="KKL52042.1"/>
    </source>
</evidence>
<organism evidence="1">
    <name type="scientific">marine sediment metagenome</name>
    <dbReference type="NCBI Taxonomy" id="412755"/>
    <lineage>
        <taxon>unclassified sequences</taxon>
        <taxon>metagenomes</taxon>
        <taxon>ecological metagenomes</taxon>
    </lineage>
</organism>
<dbReference type="EMBL" id="LAZR01032032">
    <property type="protein sequence ID" value="KKL52042.1"/>
    <property type="molecule type" value="Genomic_DNA"/>
</dbReference>